<reference evidence="3 4" key="1">
    <citation type="journal article" date="2014" name="Int. J. Syst. Evol. Microbiol.">
        <title>Complete genome sequence of Corynebacterium casei LMG S-19264T (=DSM 44701T), isolated from a smear-ripened cheese.</title>
        <authorList>
            <consortium name="US DOE Joint Genome Institute (JGI-PGF)"/>
            <person name="Walter F."/>
            <person name="Albersmeier A."/>
            <person name="Kalinowski J."/>
            <person name="Ruckert C."/>
        </authorList>
    </citation>
    <scope>NUCLEOTIDE SEQUENCE [LARGE SCALE GENOMIC DNA]</scope>
    <source>
        <strain evidence="3 4">NBRC 110095</strain>
    </source>
</reference>
<dbReference type="RefSeq" id="WP_232595747.1">
    <property type="nucleotide sequence ID" value="NZ_BSPD01000011.1"/>
</dbReference>
<evidence type="ECO:0000259" key="2">
    <source>
        <dbReference type="Pfam" id="PF01337"/>
    </source>
</evidence>
<evidence type="ECO:0000313" key="4">
    <source>
        <dbReference type="Proteomes" id="UP001156870"/>
    </source>
</evidence>
<dbReference type="InterPro" id="IPR035905">
    <property type="entry name" value="Barstar-like_sf"/>
</dbReference>
<gene>
    <name evidence="3" type="ORF">GCM10007877_03220</name>
</gene>
<dbReference type="Gene3D" id="3.30.370.10">
    <property type="entry name" value="Barstar-like"/>
    <property type="match status" value="1"/>
</dbReference>
<accession>A0AA37T1Q0</accession>
<feature type="domain" description="Barstar (barnase inhibitor)" evidence="2">
    <location>
        <begin position="5"/>
        <end position="63"/>
    </location>
</feature>
<dbReference type="Pfam" id="PF01337">
    <property type="entry name" value="Barstar"/>
    <property type="match status" value="1"/>
</dbReference>
<dbReference type="AlphaFoldDB" id="A0AA37T1Q0"/>
<sequence>MNIKKLKLNLLQIKTMDEFYDEISNLFGFPDFFGRNIDALIDCLFSLRYPEDEMTNVHLMDSEFMLLEVYGISSVDQKIRDTLIFAVEFANAKNNEKGNDPVIILSFMSKSSG</sequence>
<comment type="caution">
    <text evidence="3">The sequence shown here is derived from an EMBL/GenBank/DDBJ whole genome shotgun (WGS) entry which is preliminary data.</text>
</comment>
<evidence type="ECO:0000256" key="1">
    <source>
        <dbReference type="ARBA" id="ARBA00006845"/>
    </source>
</evidence>
<comment type="similarity">
    <text evidence="1">Belongs to the barstar family.</text>
</comment>
<keyword evidence="4" id="KW-1185">Reference proteome</keyword>
<dbReference type="InterPro" id="IPR000468">
    <property type="entry name" value="Barstar"/>
</dbReference>
<dbReference type="EMBL" id="BSPD01000011">
    <property type="protein sequence ID" value="GLS24608.1"/>
    <property type="molecule type" value="Genomic_DNA"/>
</dbReference>
<dbReference type="Proteomes" id="UP001156870">
    <property type="component" value="Unassembled WGS sequence"/>
</dbReference>
<name>A0AA37T1Q0_9GAMM</name>
<organism evidence="3 4">
    <name type="scientific">Marinibactrum halimedae</name>
    <dbReference type="NCBI Taxonomy" id="1444977"/>
    <lineage>
        <taxon>Bacteria</taxon>
        <taxon>Pseudomonadati</taxon>
        <taxon>Pseudomonadota</taxon>
        <taxon>Gammaproteobacteria</taxon>
        <taxon>Cellvibrionales</taxon>
        <taxon>Cellvibrionaceae</taxon>
        <taxon>Marinibactrum</taxon>
    </lineage>
</organism>
<proteinExistence type="inferred from homology"/>
<evidence type="ECO:0000313" key="3">
    <source>
        <dbReference type="EMBL" id="GLS24608.1"/>
    </source>
</evidence>
<dbReference type="SUPFAM" id="SSF52038">
    <property type="entry name" value="Barstar-related"/>
    <property type="match status" value="1"/>
</dbReference>
<protein>
    <recommendedName>
        <fullName evidence="2">Barstar (barnase inhibitor) domain-containing protein</fullName>
    </recommendedName>
</protein>